<dbReference type="GO" id="GO:0005975">
    <property type="term" value="P:carbohydrate metabolic process"/>
    <property type="evidence" value="ECO:0007669"/>
    <property type="project" value="InterPro"/>
</dbReference>
<dbReference type="HOGENOM" id="CLU_860257_0_0_4"/>
<dbReference type="KEGG" id="rpf:Rpic12D_4708"/>
<evidence type="ECO:0000313" key="1">
    <source>
        <dbReference type="EMBL" id="ACS65946.1"/>
    </source>
</evidence>
<proteinExistence type="predicted"/>
<sequence>MASLSAFSQAGARTSKWAIELLDANGAFQGAATEIWAHYKAPIALLAAGHRAQADQVLGHLCRHFLRNGDFHYGAGDPTPAPGSNYRNGWIAWGAHQLGAYDVSGPVLDFLESQIHPERGGVLDFDTASTMHRMLDIGTTASVVNALLIAGRIEAATKAARMFHRVFGPAAGADGRVLLRESWDGQMLEPERLSTVLKFMTMRDGCRVPQEWAALARGRSVLSRIRQASKGQGGQLNGLLAIELNRGGQIYWFLGFSMRVLAQLFRATGDQAWLTLGHRVGGLVGRCQPDIYNSATSAKVAWGAAEMYAVSGDRRYFDLSMRIADWLISTQEPGGIWLRRPQYERIEAQPLSVSLDTSLERVVYMYEIPRALGLSE</sequence>
<gene>
    <name evidence="1" type="ordered locus">Rpic12D_4708</name>
</gene>
<organism evidence="1">
    <name type="scientific">Ralstonia pickettii (strain 12D)</name>
    <dbReference type="NCBI Taxonomy" id="428406"/>
    <lineage>
        <taxon>Bacteria</taxon>
        <taxon>Pseudomonadati</taxon>
        <taxon>Pseudomonadota</taxon>
        <taxon>Betaproteobacteria</taxon>
        <taxon>Burkholderiales</taxon>
        <taxon>Burkholderiaceae</taxon>
        <taxon>Ralstonia</taxon>
    </lineage>
</organism>
<accession>C6BQ99</accession>
<dbReference type="EMBL" id="CP001646">
    <property type="protein sequence ID" value="ACS65946.1"/>
    <property type="molecule type" value="Genomic_DNA"/>
</dbReference>
<geneLocation type="plasmid" evidence="1">
    <name>pRp12D01</name>
</geneLocation>
<protein>
    <submittedName>
        <fullName evidence="1">Uncharacterized protein</fullName>
    </submittedName>
</protein>
<dbReference type="InterPro" id="IPR008928">
    <property type="entry name" value="6-hairpin_glycosidase_sf"/>
</dbReference>
<name>C6BQ99_RALP1</name>
<reference evidence="1" key="1">
    <citation type="submission" date="2009-06" db="EMBL/GenBank/DDBJ databases">
        <title>Complete sequence plasmid 1 of Ralstonia pickettii 12D.</title>
        <authorList>
            <consortium name="US DOE Joint Genome Institute"/>
            <person name="Lucas S."/>
            <person name="Copeland A."/>
            <person name="Lapidus A."/>
            <person name="Glavina del Rio T."/>
            <person name="Dalin E."/>
            <person name="Tice H."/>
            <person name="Bruce D."/>
            <person name="Goodwin L."/>
            <person name="Pitluck S."/>
            <person name="Sims D."/>
            <person name="Meincke L."/>
            <person name="Brettin T."/>
            <person name="Detter J.C."/>
            <person name="Han C."/>
            <person name="Larimer F."/>
            <person name="Land M."/>
            <person name="Hauser L."/>
            <person name="Kyrpides N."/>
            <person name="Ovchinnikova G."/>
            <person name="Marsh T."/>
            <person name="Richardson P."/>
        </authorList>
    </citation>
    <scope>NUCLEOTIDE SEQUENCE [LARGE SCALE GENOMIC DNA]</scope>
    <source>
        <strain evidence="1">12D</strain>
        <plasmid>12D</plasmid>
        <plasmid evidence="1">pRp12D01</plasmid>
    </source>
</reference>
<keyword evidence="1" id="KW-0614">Plasmid</keyword>
<dbReference type="SUPFAM" id="SSF48208">
    <property type="entry name" value="Six-hairpin glycosidases"/>
    <property type="match status" value="1"/>
</dbReference>
<dbReference type="AlphaFoldDB" id="C6BQ99"/>